<dbReference type="GO" id="GO:0012505">
    <property type="term" value="C:endomembrane system"/>
    <property type="evidence" value="ECO:0007669"/>
    <property type="project" value="UniProtKB-SubCell"/>
</dbReference>
<dbReference type="Pfam" id="PF07690">
    <property type="entry name" value="MFS_1"/>
    <property type="match status" value="1"/>
</dbReference>
<dbReference type="PROSITE" id="PS50850">
    <property type="entry name" value="MFS"/>
    <property type="match status" value="1"/>
</dbReference>
<evidence type="ECO:0000256" key="5">
    <source>
        <dbReference type="SAM" id="Phobius"/>
    </source>
</evidence>
<dbReference type="InterPro" id="IPR005829">
    <property type="entry name" value="Sugar_transporter_CS"/>
</dbReference>
<evidence type="ECO:0000313" key="8">
    <source>
        <dbReference type="Proteomes" id="UP000502260"/>
    </source>
</evidence>
<dbReference type="PROSITE" id="PS00216">
    <property type="entry name" value="SUGAR_TRANSPORT_1"/>
    <property type="match status" value="1"/>
</dbReference>
<organism evidence="7 8">
    <name type="scientific">Sulfurimicrobium lacus</name>
    <dbReference type="NCBI Taxonomy" id="2715678"/>
    <lineage>
        <taxon>Bacteria</taxon>
        <taxon>Pseudomonadati</taxon>
        <taxon>Pseudomonadota</taxon>
        <taxon>Betaproteobacteria</taxon>
        <taxon>Nitrosomonadales</taxon>
        <taxon>Sulfuricellaceae</taxon>
        <taxon>Sulfurimicrobium</taxon>
    </lineage>
</organism>
<feature type="transmembrane region" description="Helical" evidence="5">
    <location>
        <begin position="49"/>
        <end position="67"/>
    </location>
</feature>
<feature type="transmembrane region" description="Helical" evidence="5">
    <location>
        <begin position="268"/>
        <end position="288"/>
    </location>
</feature>
<dbReference type="Gene3D" id="1.20.1250.20">
    <property type="entry name" value="MFS general substrate transporter like domains"/>
    <property type="match status" value="2"/>
</dbReference>
<proteinExistence type="predicted"/>
<dbReference type="InterPro" id="IPR020846">
    <property type="entry name" value="MFS_dom"/>
</dbReference>
<dbReference type="InterPro" id="IPR036259">
    <property type="entry name" value="MFS_trans_sf"/>
</dbReference>
<keyword evidence="4 5" id="KW-0472">Membrane</keyword>
<evidence type="ECO:0000256" key="4">
    <source>
        <dbReference type="ARBA" id="ARBA00023136"/>
    </source>
</evidence>
<dbReference type="PANTHER" id="PTHR43826:SF3">
    <property type="entry name" value="GLUCOSE-6-PHOSPHATE EXCHANGER SLC37A4"/>
    <property type="match status" value="1"/>
</dbReference>
<dbReference type="AlphaFoldDB" id="A0A6F8V675"/>
<feature type="transmembrane region" description="Helical" evidence="5">
    <location>
        <begin position="104"/>
        <end position="126"/>
    </location>
</feature>
<keyword evidence="8" id="KW-1185">Reference proteome</keyword>
<dbReference type="KEGG" id="slac:SKTS_00400"/>
<feature type="transmembrane region" description="Helical" evidence="5">
    <location>
        <begin position="138"/>
        <end position="162"/>
    </location>
</feature>
<dbReference type="GO" id="GO:0035435">
    <property type="term" value="P:phosphate ion transmembrane transport"/>
    <property type="evidence" value="ECO:0007669"/>
    <property type="project" value="TreeGrafter"/>
</dbReference>
<feature type="transmembrane region" description="Helical" evidence="5">
    <location>
        <begin position="402"/>
        <end position="421"/>
    </location>
</feature>
<feature type="transmembrane region" description="Helical" evidence="5">
    <location>
        <begin position="79"/>
        <end position="98"/>
    </location>
</feature>
<feature type="transmembrane region" description="Helical" evidence="5">
    <location>
        <begin position="300"/>
        <end position="317"/>
    </location>
</feature>
<feature type="domain" description="Major facilitator superfamily (MFS) profile" evidence="6">
    <location>
        <begin position="17"/>
        <end position="422"/>
    </location>
</feature>
<dbReference type="InterPro" id="IPR011701">
    <property type="entry name" value="MFS"/>
</dbReference>
<dbReference type="GO" id="GO:0016020">
    <property type="term" value="C:membrane"/>
    <property type="evidence" value="ECO:0007669"/>
    <property type="project" value="InterPro"/>
</dbReference>
<protein>
    <submittedName>
        <fullName evidence="7">MFS transporter</fullName>
    </submittedName>
</protein>
<dbReference type="InterPro" id="IPR051337">
    <property type="entry name" value="OPA_Antiporter"/>
</dbReference>
<gene>
    <name evidence="7" type="ORF">SKTS_00400</name>
</gene>
<dbReference type="GO" id="GO:0061513">
    <property type="term" value="F:glucose 6-phosphate:phosphate antiporter activity"/>
    <property type="evidence" value="ECO:0007669"/>
    <property type="project" value="TreeGrafter"/>
</dbReference>
<dbReference type="SUPFAM" id="SSF103473">
    <property type="entry name" value="MFS general substrate transporter"/>
    <property type="match status" value="1"/>
</dbReference>
<feature type="transmembrane region" description="Helical" evidence="5">
    <location>
        <begin position="236"/>
        <end position="256"/>
    </location>
</feature>
<dbReference type="EMBL" id="AP022853">
    <property type="protein sequence ID" value="BCB25154.1"/>
    <property type="molecule type" value="Genomic_DNA"/>
</dbReference>
<feature type="transmembrane region" description="Helical" evidence="5">
    <location>
        <begin position="168"/>
        <end position="191"/>
    </location>
</feature>
<feature type="transmembrane region" description="Helical" evidence="5">
    <location>
        <begin position="323"/>
        <end position="347"/>
    </location>
</feature>
<dbReference type="Proteomes" id="UP000502260">
    <property type="component" value="Chromosome"/>
</dbReference>
<comment type="subcellular location">
    <subcellularLocation>
        <location evidence="1">Endomembrane system</location>
        <topology evidence="1">Multi-pass membrane protein</topology>
    </subcellularLocation>
</comment>
<keyword evidence="2 5" id="KW-0812">Transmembrane</keyword>
<feature type="transmembrane region" description="Helical" evidence="5">
    <location>
        <begin position="359"/>
        <end position="382"/>
    </location>
</feature>
<accession>A0A6F8V675</accession>
<evidence type="ECO:0000256" key="3">
    <source>
        <dbReference type="ARBA" id="ARBA00022989"/>
    </source>
</evidence>
<evidence type="ECO:0000259" key="6">
    <source>
        <dbReference type="PROSITE" id="PS50850"/>
    </source>
</evidence>
<name>A0A6F8V675_9PROT</name>
<reference evidence="8" key="1">
    <citation type="submission" date="2020-03" db="EMBL/GenBank/DDBJ databases">
        <title>Complete genome sequence of sulfur-oxidizing bacterium skT11.</title>
        <authorList>
            <person name="Kanda M."/>
            <person name="Kojima H."/>
            <person name="Fukui M."/>
        </authorList>
    </citation>
    <scope>NUCLEOTIDE SEQUENCE [LARGE SCALE GENOMIC DNA]</scope>
    <source>
        <strain evidence="8">skT11</strain>
    </source>
</reference>
<sequence>MLNPQQRRAMRRWRWGAFLLLALAYVLAYFHRLAPAAIAAELQLAFHASGAVLGGLAAIYFYVYTLMQIPTGVLVDTLGVRKIATFGGLVAGLGSILFGLADTLVFASIGRFLVGLGVSVIFIAIMKLNAMWFHDRHFGTVAGFTILLGNLGAVLAASPLVWALSFVSWRSIFVAAGGLSLFLGALTWFLVRNHPGEAGFPSMRELDGQPPHIPHGGHWYDALVRVVKNPATWPGFWPNLGIGGTLFTFAGLWAVPFLQDVHAMSRPLAAAHTSLLLAGFASGALLSGMASDRLGRRRPIMLAGILLYLLCWLPWLAMVRMPLFASLLLFFAMGVGASGFTLSWAIAKEVNPPALSGMATSVVNTGSFLGAGLLQPLIGWVMDLAWDGKLSAGVRVYSAFNYQVGLAILLLFSLAGLVGAVKSRETYCKHVT</sequence>
<evidence type="ECO:0000256" key="2">
    <source>
        <dbReference type="ARBA" id="ARBA00022692"/>
    </source>
</evidence>
<dbReference type="PANTHER" id="PTHR43826">
    <property type="entry name" value="GLUCOSE-6-PHOSPHATE EXCHANGER SLC37A4"/>
    <property type="match status" value="1"/>
</dbReference>
<keyword evidence="3 5" id="KW-1133">Transmembrane helix</keyword>
<evidence type="ECO:0000256" key="1">
    <source>
        <dbReference type="ARBA" id="ARBA00004127"/>
    </source>
</evidence>
<evidence type="ECO:0000313" key="7">
    <source>
        <dbReference type="EMBL" id="BCB25154.1"/>
    </source>
</evidence>